<dbReference type="AlphaFoldDB" id="T0XU71"/>
<protein>
    <recommendedName>
        <fullName evidence="1">PLD phosphodiesterase domain-containing protein</fullName>
    </recommendedName>
</protein>
<feature type="domain" description="PLD phosphodiesterase" evidence="1">
    <location>
        <begin position="34"/>
        <end position="60"/>
    </location>
</feature>
<name>T0XU71_9ZZZZ</name>
<accession>T0XU71</accession>
<proteinExistence type="predicted"/>
<dbReference type="Gene3D" id="3.30.870.10">
    <property type="entry name" value="Endonuclease Chain A"/>
    <property type="match status" value="1"/>
</dbReference>
<comment type="caution">
    <text evidence="2">The sequence shown here is derived from an EMBL/GenBank/DDBJ whole genome shotgun (WGS) entry which is preliminary data.</text>
</comment>
<evidence type="ECO:0000313" key="2">
    <source>
        <dbReference type="EMBL" id="EQD26331.1"/>
    </source>
</evidence>
<dbReference type="GO" id="GO:0003824">
    <property type="term" value="F:catalytic activity"/>
    <property type="evidence" value="ECO:0007669"/>
    <property type="project" value="InterPro"/>
</dbReference>
<reference evidence="2" key="2">
    <citation type="journal article" date="2014" name="ISME J.">
        <title>Microbial stratification in low pH oxic and suboxic macroscopic growths along an acid mine drainage.</title>
        <authorList>
            <person name="Mendez-Garcia C."/>
            <person name="Mesa V."/>
            <person name="Sprenger R.R."/>
            <person name="Richter M."/>
            <person name="Diez M.S."/>
            <person name="Solano J."/>
            <person name="Bargiela R."/>
            <person name="Golyshina O.V."/>
            <person name="Manteca A."/>
            <person name="Ramos J.L."/>
            <person name="Gallego J.R."/>
            <person name="Llorente I."/>
            <person name="Martins Dos Santos V.A."/>
            <person name="Jensen O.N."/>
            <person name="Pelaez A.I."/>
            <person name="Sanchez J."/>
            <person name="Ferrer M."/>
        </authorList>
    </citation>
    <scope>NUCLEOTIDE SEQUENCE</scope>
</reference>
<reference evidence="2" key="1">
    <citation type="submission" date="2013-08" db="EMBL/GenBank/DDBJ databases">
        <authorList>
            <person name="Mendez C."/>
            <person name="Richter M."/>
            <person name="Ferrer M."/>
            <person name="Sanchez J."/>
        </authorList>
    </citation>
    <scope>NUCLEOTIDE SEQUENCE</scope>
</reference>
<dbReference type="CDD" id="cd09117">
    <property type="entry name" value="PLDc_Bfil_DEXD_like"/>
    <property type="match status" value="1"/>
</dbReference>
<dbReference type="SUPFAM" id="SSF56024">
    <property type="entry name" value="Phospholipase D/nuclease"/>
    <property type="match status" value="1"/>
</dbReference>
<organism evidence="2">
    <name type="scientific">mine drainage metagenome</name>
    <dbReference type="NCBI Taxonomy" id="410659"/>
    <lineage>
        <taxon>unclassified sequences</taxon>
        <taxon>metagenomes</taxon>
        <taxon>ecological metagenomes</taxon>
    </lineage>
</organism>
<dbReference type="InterPro" id="IPR001736">
    <property type="entry name" value="PLipase_D/transphosphatidylase"/>
</dbReference>
<sequence length="296" mass="33866">SGESLRIICNLASGGTNPAAIDRLRELKHVELRQMDDLHAKVIVTDHAVIVGSANVSANGLGYEDSEVKGWHEAGILSDSAEHTKVAQEWFDRLWDKSRVILDEDMKAAEKRWKSRRNLRPSRNQNVSLLQQSLASLKDRDIHLAIYRDEASTEALEAFETSAKKVAKRDEVKEPCAKLDFFESWPKNSPLPTDPQASIIEVHFNSQEDVVVEGIWRPLNVRQEFKYGDRTTGYLDFLAKREAVGDWTLSKQDLTKLASDLKPWLDFLHLNNDEDRCIPFYEFKRWQEQGPHAAKE</sequence>
<dbReference type="Pfam" id="PF13091">
    <property type="entry name" value="PLDc_2"/>
    <property type="match status" value="1"/>
</dbReference>
<evidence type="ECO:0000259" key="1">
    <source>
        <dbReference type="PROSITE" id="PS50035"/>
    </source>
</evidence>
<feature type="non-terminal residue" evidence="2">
    <location>
        <position position="1"/>
    </location>
</feature>
<dbReference type="PROSITE" id="PS50035">
    <property type="entry name" value="PLD"/>
    <property type="match status" value="1"/>
</dbReference>
<dbReference type="EMBL" id="AUZZ01011402">
    <property type="protein sequence ID" value="EQD26331.1"/>
    <property type="molecule type" value="Genomic_DNA"/>
</dbReference>
<gene>
    <name evidence="2" type="ORF">B2A_15687</name>
</gene>
<dbReference type="InterPro" id="IPR025202">
    <property type="entry name" value="PLD-like_dom"/>
</dbReference>